<feature type="compositionally biased region" description="Basic and acidic residues" evidence="2">
    <location>
        <begin position="254"/>
        <end position="266"/>
    </location>
</feature>
<proteinExistence type="predicted"/>
<evidence type="ECO:0000313" key="4">
    <source>
        <dbReference type="Proteomes" id="UP001345013"/>
    </source>
</evidence>
<protein>
    <recommendedName>
        <fullName evidence="5">RING-type domain-containing protein</fullName>
    </recommendedName>
</protein>
<gene>
    <name evidence="3" type="ORF">LTR24_007520</name>
</gene>
<comment type="caution">
    <text evidence="3">The sequence shown here is derived from an EMBL/GenBank/DDBJ whole genome shotgun (WGS) entry which is preliminary data.</text>
</comment>
<feature type="compositionally biased region" description="Polar residues" evidence="2">
    <location>
        <begin position="339"/>
        <end position="349"/>
    </location>
</feature>
<evidence type="ECO:0000256" key="2">
    <source>
        <dbReference type="SAM" id="MobiDB-lite"/>
    </source>
</evidence>
<accession>A0ABR0K491</accession>
<dbReference type="SUPFAM" id="SSF57850">
    <property type="entry name" value="RING/U-box"/>
    <property type="match status" value="1"/>
</dbReference>
<reference evidence="3 4" key="1">
    <citation type="submission" date="2023-08" db="EMBL/GenBank/DDBJ databases">
        <title>Black Yeasts Isolated from many extreme environments.</title>
        <authorList>
            <person name="Coleine C."/>
            <person name="Stajich J.E."/>
            <person name="Selbmann L."/>
        </authorList>
    </citation>
    <scope>NUCLEOTIDE SEQUENCE [LARGE SCALE GENOMIC DNA]</scope>
    <source>
        <strain evidence="3 4">CCFEE 5885</strain>
    </source>
</reference>
<sequence>MSIGTRQSSRERSSAAIEIERLAQEKQRHADSLQEQITALLAQRQAAEESSKKYHEEAEARQQDAREQSFFEVQSAKQADFRHVISDEVFIRVARELKRNDDWEYVKALAERRPGFEDPVLFKCLLWDALAGNESDFLTTAAHKVLDRLDKKIGDADVAAIKSSVVCLASNVIALEDDHMKTPGSHKAASRPNSAYHARDATPTPKQVEKAPNLAVGVVDENQMHIPTDNRIEEEPVRSQEIQAVRSFSCEASQEEHNGRHNESLLKQESVIPEPASGGRRSMDDIDNEDLNGSGQPLNAMSADTLNSFLQDEDADMLSIRGRSTTPATPSKRPRDDASVTSKRISQAKTPKRPRTAKDPNPTSPRIKLFVKHIEDMAENDTLQVRDFSCASCGACTPKMKDPRIAQCLHLYENKCLMKIRKGHKKGGKVPCVYSGCGKEIGTTANKIAVEDLRGLKKKHLDQLAEDEGAGVDIKDVDGDEIENETDDE</sequence>
<evidence type="ECO:0008006" key="5">
    <source>
        <dbReference type="Google" id="ProtNLM"/>
    </source>
</evidence>
<evidence type="ECO:0000256" key="1">
    <source>
        <dbReference type="SAM" id="Coils"/>
    </source>
</evidence>
<feature type="coiled-coil region" evidence="1">
    <location>
        <begin position="16"/>
        <end position="50"/>
    </location>
</feature>
<feature type="region of interest" description="Disordered" evidence="2">
    <location>
        <begin position="181"/>
        <end position="300"/>
    </location>
</feature>
<feature type="compositionally biased region" description="Acidic residues" evidence="2">
    <location>
        <begin position="478"/>
        <end position="489"/>
    </location>
</feature>
<keyword evidence="1" id="KW-0175">Coiled coil</keyword>
<dbReference type="EMBL" id="JAVRRG010000114">
    <property type="protein sequence ID" value="KAK5084160.1"/>
    <property type="molecule type" value="Genomic_DNA"/>
</dbReference>
<organism evidence="3 4">
    <name type="scientific">Lithohypha guttulata</name>
    <dbReference type="NCBI Taxonomy" id="1690604"/>
    <lineage>
        <taxon>Eukaryota</taxon>
        <taxon>Fungi</taxon>
        <taxon>Dikarya</taxon>
        <taxon>Ascomycota</taxon>
        <taxon>Pezizomycotina</taxon>
        <taxon>Eurotiomycetes</taxon>
        <taxon>Chaetothyriomycetidae</taxon>
        <taxon>Chaetothyriales</taxon>
        <taxon>Trichomeriaceae</taxon>
        <taxon>Lithohypha</taxon>
    </lineage>
</organism>
<feature type="region of interest" description="Disordered" evidence="2">
    <location>
        <begin position="320"/>
        <end position="365"/>
    </location>
</feature>
<feature type="region of interest" description="Disordered" evidence="2">
    <location>
        <begin position="470"/>
        <end position="489"/>
    </location>
</feature>
<name>A0ABR0K491_9EURO</name>
<evidence type="ECO:0000313" key="3">
    <source>
        <dbReference type="EMBL" id="KAK5084160.1"/>
    </source>
</evidence>
<dbReference type="Proteomes" id="UP001345013">
    <property type="component" value="Unassembled WGS sequence"/>
</dbReference>
<feature type="compositionally biased region" description="Basic and acidic residues" evidence="2">
    <location>
        <begin position="228"/>
        <end position="238"/>
    </location>
</feature>
<keyword evidence="4" id="KW-1185">Reference proteome</keyword>
<feature type="compositionally biased region" description="Polar residues" evidence="2">
    <location>
        <begin position="291"/>
        <end position="300"/>
    </location>
</feature>